<dbReference type="Proteomes" id="UP000231067">
    <property type="component" value="Unassembled WGS sequence"/>
</dbReference>
<dbReference type="Pfam" id="PF13692">
    <property type="entry name" value="Glyco_trans_1_4"/>
    <property type="match status" value="1"/>
</dbReference>
<reference evidence="2 3" key="1">
    <citation type="submission" date="2017-09" db="EMBL/GenBank/DDBJ databases">
        <title>Depth-based differentiation of microbial function through sediment-hosted aquifers and enrichment of novel symbionts in the deep terrestrial subsurface.</title>
        <authorList>
            <person name="Probst A.J."/>
            <person name="Ladd B."/>
            <person name="Jarett J.K."/>
            <person name="Geller-Mcgrath D.E."/>
            <person name="Sieber C.M."/>
            <person name="Emerson J.B."/>
            <person name="Anantharaman K."/>
            <person name="Thomas B.C."/>
            <person name="Malmstrom R."/>
            <person name="Stieglmeier M."/>
            <person name="Klingl A."/>
            <person name="Woyke T."/>
            <person name="Ryan C.M."/>
            <person name="Banfield J.F."/>
        </authorList>
    </citation>
    <scope>NUCLEOTIDE SEQUENCE [LARGE SCALE GENOMIC DNA]</scope>
    <source>
        <strain evidence="2">CG23_combo_of_CG06-09_8_20_14_all_40_23</strain>
    </source>
</reference>
<proteinExistence type="predicted"/>
<feature type="domain" description="Glycosyltransferase subfamily 4-like N-terminal" evidence="1">
    <location>
        <begin position="16"/>
        <end position="168"/>
    </location>
</feature>
<dbReference type="InterPro" id="IPR028098">
    <property type="entry name" value="Glyco_trans_4-like_N"/>
</dbReference>
<organism evidence="2 3">
    <name type="scientific">Candidatus Desantisbacteria bacterium CG23_combo_of_CG06-09_8_20_14_all_40_23</name>
    <dbReference type="NCBI Taxonomy" id="1974550"/>
    <lineage>
        <taxon>Bacteria</taxon>
        <taxon>Candidatus Desantisiibacteriota</taxon>
    </lineage>
</organism>
<dbReference type="PANTHER" id="PTHR12526">
    <property type="entry name" value="GLYCOSYLTRANSFERASE"/>
    <property type="match status" value="1"/>
</dbReference>
<dbReference type="EMBL" id="PCSH01000120">
    <property type="protein sequence ID" value="PIP40435.1"/>
    <property type="molecule type" value="Genomic_DNA"/>
</dbReference>
<name>A0A2H0A4Q6_9BACT</name>
<dbReference type="Gene3D" id="3.40.50.2000">
    <property type="entry name" value="Glycogen Phosphorylase B"/>
    <property type="match status" value="2"/>
</dbReference>
<evidence type="ECO:0000259" key="1">
    <source>
        <dbReference type="Pfam" id="PF13439"/>
    </source>
</evidence>
<dbReference type="AlphaFoldDB" id="A0A2H0A4Q6"/>
<sequence length="366" mass="40437">MQGLKILHVDTANSWRGGEQQALSLVAGLQEKGYHQIVVCQPGSLLFQRCQGYAEVIPIRMRGEWDIIATWKLSQIIESKGVHLVHLHSSHAHALGLMAAKISKSKPKVIVSRRVDFHLRKNPISWIKYRLGIDRIIAVSNAIKQVLLTDGIRQDKITVVHDGIDVERFSRNIDGGYLYHELGLNPCHPIIGIIAALAPHKDHKTFLQACFHVKKNNPLVQFLIVGDGKLRGKLQSKIVKGLNMEKDIIFTGFRDDIPQILSILNVFVASSCLEGLNTSILEAQAAGVPVIATKTGGIPEIIHDEINGLLVPPQDTMSLAEGIICLLEDKTLAGRLSTRGRENVGKFSKEAMINATESIYQRVMGM</sequence>
<comment type="caution">
    <text evidence="2">The sequence shown here is derived from an EMBL/GenBank/DDBJ whole genome shotgun (WGS) entry which is preliminary data.</text>
</comment>
<evidence type="ECO:0000313" key="2">
    <source>
        <dbReference type="EMBL" id="PIP40435.1"/>
    </source>
</evidence>
<evidence type="ECO:0000313" key="3">
    <source>
        <dbReference type="Proteomes" id="UP000231067"/>
    </source>
</evidence>
<gene>
    <name evidence="2" type="ORF">COX18_06675</name>
</gene>
<dbReference type="SUPFAM" id="SSF53756">
    <property type="entry name" value="UDP-Glycosyltransferase/glycogen phosphorylase"/>
    <property type="match status" value="1"/>
</dbReference>
<dbReference type="PANTHER" id="PTHR12526:SF630">
    <property type="entry name" value="GLYCOSYLTRANSFERASE"/>
    <property type="match status" value="1"/>
</dbReference>
<accession>A0A2H0A4Q6</accession>
<protein>
    <recommendedName>
        <fullName evidence="1">Glycosyltransferase subfamily 4-like N-terminal domain-containing protein</fullName>
    </recommendedName>
</protein>
<dbReference type="Pfam" id="PF13439">
    <property type="entry name" value="Glyco_transf_4"/>
    <property type="match status" value="1"/>
</dbReference>